<dbReference type="RefSeq" id="WP_163290784.1">
    <property type="nucleotide sequence ID" value="NZ_JAAGWY010000004.1"/>
</dbReference>
<protein>
    <submittedName>
        <fullName evidence="1">HAD family phosphatase</fullName>
    </submittedName>
</protein>
<dbReference type="SFLD" id="SFLDS00003">
    <property type="entry name" value="Haloacid_Dehalogenase"/>
    <property type="match status" value="1"/>
</dbReference>
<dbReference type="Gene3D" id="3.40.50.1000">
    <property type="entry name" value="HAD superfamily/HAD-like"/>
    <property type="match status" value="1"/>
</dbReference>
<dbReference type="InterPro" id="IPR036412">
    <property type="entry name" value="HAD-like_sf"/>
</dbReference>
<dbReference type="InterPro" id="IPR023198">
    <property type="entry name" value="PGP-like_dom2"/>
</dbReference>
<comment type="caution">
    <text evidence="1">The sequence shown here is derived from an EMBL/GenBank/DDBJ whole genome shotgun (WGS) entry which is preliminary data.</text>
</comment>
<dbReference type="PANTHER" id="PTHR43611">
    <property type="entry name" value="ALPHA-D-GLUCOSE 1-PHOSPHATE PHOSPHATASE"/>
    <property type="match status" value="1"/>
</dbReference>
<organism evidence="1 2">
    <name type="scientific">Leifsonia tongyongensis</name>
    <dbReference type="NCBI Taxonomy" id="1268043"/>
    <lineage>
        <taxon>Bacteria</taxon>
        <taxon>Bacillati</taxon>
        <taxon>Actinomycetota</taxon>
        <taxon>Actinomycetes</taxon>
        <taxon>Micrococcales</taxon>
        <taxon>Microbacteriaceae</taxon>
        <taxon>Leifsonia</taxon>
    </lineage>
</organism>
<dbReference type="PRINTS" id="PR00413">
    <property type="entry name" value="HADHALOGNASE"/>
</dbReference>
<dbReference type="AlphaFoldDB" id="A0A6L9Y0X4"/>
<dbReference type="InterPro" id="IPR006439">
    <property type="entry name" value="HAD-SF_hydro_IA"/>
</dbReference>
<keyword evidence="2" id="KW-1185">Reference proteome</keyword>
<name>A0A6L9Y0X4_9MICO</name>
<sequence>MKEVSTVTANASISIPGKVVVFDYGEVISVSPSEADRADLVGIAGGESAEFWPAYWRHRDALDQGTISIRDYWRGIGAELGEQWSDSKIHRLWLADFRSWLSIDHDTLDVLIDLQEGGTRLALLSNAGRDFGSYFRHGTLGDLFEAVFVSGELGTIKPSADIFEIVMGELGISAADMVFIDNREDNVRGAEALGITAHVFTGAADLRRFLMSLTA</sequence>
<proteinExistence type="predicted"/>
<dbReference type="CDD" id="cd02603">
    <property type="entry name" value="HAD_sEH-N_like"/>
    <property type="match status" value="1"/>
</dbReference>
<dbReference type="NCBIfam" id="TIGR01509">
    <property type="entry name" value="HAD-SF-IA-v3"/>
    <property type="match status" value="1"/>
</dbReference>
<dbReference type="InterPro" id="IPR023214">
    <property type="entry name" value="HAD_sf"/>
</dbReference>
<dbReference type="Pfam" id="PF00702">
    <property type="entry name" value="Hydrolase"/>
    <property type="match status" value="1"/>
</dbReference>
<gene>
    <name evidence="1" type="ORF">G3T36_15730</name>
</gene>
<reference evidence="1 2" key="1">
    <citation type="journal article" date="2014" name="J. Microbiol.">
        <title>Diaminobutyricibacter tongyongensis gen. nov., sp. nov. and Homoserinibacter gongjuensis gen. nov., sp. nov. belong to the family Microbacteriaceae.</title>
        <authorList>
            <person name="Kim S.J."/>
            <person name="Ahn J.H."/>
            <person name="Weon H.Y."/>
            <person name="Hamada M."/>
            <person name="Suzuki K."/>
            <person name="Kwon S.W."/>
        </authorList>
    </citation>
    <scope>NUCLEOTIDE SEQUENCE [LARGE SCALE GENOMIC DNA]</scope>
    <source>
        <strain evidence="1 2">NBRC 108724</strain>
    </source>
</reference>
<dbReference type="SFLD" id="SFLDG01129">
    <property type="entry name" value="C1.5:_HAD__Beta-PGM__Phosphata"/>
    <property type="match status" value="1"/>
</dbReference>
<dbReference type="Gene3D" id="1.10.150.240">
    <property type="entry name" value="Putative phosphatase, domain 2"/>
    <property type="match status" value="1"/>
</dbReference>
<evidence type="ECO:0000313" key="2">
    <source>
        <dbReference type="Proteomes" id="UP000474967"/>
    </source>
</evidence>
<evidence type="ECO:0000313" key="1">
    <source>
        <dbReference type="EMBL" id="NEN07311.1"/>
    </source>
</evidence>
<accession>A0A6L9Y0X4</accession>
<dbReference type="EMBL" id="JAAGWY010000004">
    <property type="protein sequence ID" value="NEN07311.1"/>
    <property type="molecule type" value="Genomic_DNA"/>
</dbReference>
<dbReference type="SUPFAM" id="SSF56784">
    <property type="entry name" value="HAD-like"/>
    <property type="match status" value="1"/>
</dbReference>
<dbReference type="PANTHER" id="PTHR43611:SF3">
    <property type="entry name" value="FLAVIN MONONUCLEOTIDE HYDROLASE 1, CHLOROPLATIC"/>
    <property type="match status" value="1"/>
</dbReference>
<dbReference type="Proteomes" id="UP000474967">
    <property type="component" value="Unassembled WGS sequence"/>
</dbReference>